<dbReference type="RefSeq" id="WP_066290158.1">
    <property type="nucleotide sequence ID" value="NZ_CP016761.1"/>
</dbReference>
<dbReference type="AlphaFoldDB" id="A0A1B1Z5C9"/>
<organism evidence="3 4">
    <name type="scientific">Fictibacillus arsenicus</name>
    <dbReference type="NCBI Taxonomy" id="255247"/>
    <lineage>
        <taxon>Bacteria</taxon>
        <taxon>Bacillati</taxon>
        <taxon>Bacillota</taxon>
        <taxon>Bacilli</taxon>
        <taxon>Bacillales</taxon>
        <taxon>Fictibacillaceae</taxon>
        <taxon>Fictibacillus</taxon>
    </lineage>
</organism>
<dbReference type="Gene3D" id="3.30.70.1070">
    <property type="entry name" value="Sporulation related repeat"/>
    <property type="match status" value="1"/>
</dbReference>
<dbReference type="Proteomes" id="UP000077412">
    <property type="component" value="Chromosome"/>
</dbReference>
<dbReference type="KEGG" id="far:ABE41_011190"/>
<evidence type="ECO:0000313" key="4">
    <source>
        <dbReference type="Proteomes" id="UP000077412"/>
    </source>
</evidence>
<dbReference type="OrthoDB" id="9809781at2"/>
<dbReference type="PROSITE" id="PS51724">
    <property type="entry name" value="SPOR"/>
    <property type="match status" value="1"/>
</dbReference>
<reference evidence="3 4" key="1">
    <citation type="submission" date="2016-08" db="EMBL/GenBank/DDBJ databases">
        <title>Complete genome sequence of Fictibacillus arsenicus G25-54, a strain with toxicity to nematodes and a potential arsenic-resistance activity.</title>
        <authorList>
            <person name="Zheng Z."/>
        </authorList>
    </citation>
    <scope>NUCLEOTIDE SEQUENCE [LARGE SCALE GENOMIC DNA]</scope>
    <source>
        <strain evidence="3 4">G25-54</strain>
    </source>
</reference>
<keyword evidence="4" id="KW-1185">Reference proteome</keyword>
<dbReference type="Pfam" id="PF05036">
    <property type="entry name" value="SPOR"/>
    <property type="match status" value="1"/>
</dbReference>
<gene>
    <name evidence="3" type="ORF">ABE41_011190</name>
</gene>
<evidence type="ECO:0000313" key="3">
    <source>
        <dbReference type="EMBL" id="ANX12576.1"/>
    </source>
</evidence>
<proteinExistence type="predicted"/>
<sequence>MKKLIKASNITLAALMLLTFPSFAENASIVKTAEADTQSPFEDIEYQNSQKLQKGIKYSRIVYGKASQEADYMVNIDFFTEKEEADKLREELASLGYSSFIKTINERAQDDPEQTPLGYLVRIGPYQEESEAKFTKEELVSKGYNDSKVIFTDEDGEATTGPWTVNVLEINPNTFKGKITPVIANGKIPDKETLTSMSKRINAIGGINGGYFVMGSKDGTEGDLAGVSMVEGKLTSEAVNGRSSFIINEKNNASISTVNTKIHLASSDGAKKEIDGLNRTPGLIRGCGGIGDNETIQPKHDFTCSDPSELIEYSSAFGIKTPSGDGAEAVINNKGIVTDIRESRGGTIPFGSTVVAGTGEGADWIKEHIKTDEKVEVKKKTIAKDSNISIGEGSGIINGGPRLLQNGQIDIPSTAEGFHQPDNPEFFYQFGQRRHPRTVAGIKSDGTILFVTIDGRKPGFSVGANFKESAQLLKSLGAVDAVNLDGGGSTTMTVHQKMVSSPSDPTGERPIGDGILLLPQ</sequence>
<accession>A0A1B1Z5C9</accession>
<dbReference type="InterPro" id="IPR036680">
    <property type="entry name" value="SPOR-like_sf"/>
</dbReference>
<dbReference type="SUPFAM" id="SSF110997">
    <property type="entry name" value="Sporulation related repeat"/>
    <property type="match status" value="1"/>
</dbReference>
<dbReference type="GO" id="GO:0042834">
    <property type="term" value="F:peptidoglycan binding"/>
    <property type="evidence" value="ECO:0007669"/>
    <property type="project" value="InterPro"/>
</dbReference>
<feature type="signal peptide" evidence="1">
    <location>
        <begin position="1"/>
        <end position="24"/>
    </location>
</feature>
<dbReference type="InterPro" id="IPR018711">
    <property type="entry name" value="NAGPA"/>
</dbReference>
<name>A0A1B1Z5C9_9BACL</name>
<evidence type="ECO:0000259" key="2">
    <source>
        <dbReference type="PROSITE" id="PS51724"/>
    </source>
</evidence>
<dbReference type="InterPro" id="IPR007730">
    <property type="entry name" value="SPOR-like_dom"/>
</dbReference>
<protein>
    <recommendedName>
        <fullName evidence="2">SPOR domain-containing protein</fullName>
    </recommendedName>
</protein>
<evidence type="ECO:0000256" key="1">
    <source>
        <dbReference type="SAM" id="SignalP"/>
    </source>
</evidence>
<dbReference type="EMBL" id="CP016761">
    <property type="protein sequence ID" value="ANX12576.1"/>
    <property type="molecule type" value="Genomic_DNA"/>
</dbReference>
<dbReference type="STRING" id="255247.ABE41_011190"/>
<dbReference type="Pfam" id="PF09992">
    <property type="entry name" value="NAGPA"/>
    <property type="match status" value="1"/>
</dbReference>
<dbReference type="PANTHER" id="PTHR40446">
    <property type="entry name" value="N-ACETYLGLUCOSAMINE-1-PHOSPHODIESTER ALPHA-N-ACETYLGLUCOSAMINIDASE"/>
    <property type="match status" value="1"/>
</dbReference>
<dbReference type="PANTHER" id="PTHR40446:SF2">
    <property type="entry name" value="N-ACETYLGLUCOSAMINE-1-PHOSPHODIESTER ALPHA-N-ACETYLGLUCOSAMINIDASE"/>
    <property type="match status" value="1"/>
</dbReference>
<feature type="domain" description="SPOR" evidence="2">
    <location>
        <begin position="66"/>
        <end position="152"/>
    </location>
</feature>
<keyword evidence="1" id="KW-0732">Signal</keyword>
<feature type="chain" id="PRO_5039339460" description="SPOR domain-containing protein" evidence="1">
    <location>
        <begin position="25"/>
        <end position="520"/>
    </location>
</feature>